<proteinExistence type="predicted"/>
<organism evidence="1 3">
    <name type="scientific">Merluccius polli</name>
    <name type="common">Benguela hake</name>
    <name type="synonym">Merluccius cadenati</name>
    <dbReference type="NCBI Taxonomy" id="89951"/>
    <lineage>
        <taxon>Eukaryota</taxon>
        <taxon>Metazoa</taxon>
        <taxon>Chordata</taxon>
        <taxon>Craniata</taxon>
        <taxon>Vertebrata</taxon>
        <taxon>Euteleostomi</taxon>
        <taxon>Actinopterygii</taxon>
        <taxon>Neopterygii</taxon>
        <taxon>Teleostei</taxon>
        <taxon>Neoteleostei</taxon>
        <taxon>Acanthomorphata</taxon>
        <taxon>Zeiogadaria</taxon>
        <taxon>Gadariae</taxon>
        <taxon>Gadiformes</taxon>
        <taxon>Gadoidei</taxon>
        <taxon>Merlucciidae</taxon>
        <taxon>Merluccius</taxon>
    </lineage>
</organism>
<dbReference type="EMBL" id="JAOPHQ010005138">
    <property type="protein sequence ID" value="KAK0136610.1"/>
    <property type="molecule type" value="Genomic_DNA"/>
</dbReference>
<protein>
    <submittedName>
        <fullName evidence="1">Uncharacterized protein</fullName>
    </submittedName>
</protein>
<accession>A0AA47NTC1</accession>
<dbReference type="EMBL" id="JAOPHQ010004317">
    <property type="protein sequence ID" value="KAK0139652.1"/>
    <property type="molecule type" value="Genomic_DNA"/>
</dbReference>
<gene>
    <name evidence="2" type="ORF">N1851_023455</name>
    <name evidence="1" type="ORF">N1851_027213</name>
</gene>
<comment type="caution">
    <text evidence="1">The sequence shown here is derived from an EMBL/GenBank/DDBJ whole genome shotgun (WGS) entry which is preliminary data.</text>
</comment>
<keyword evidence="3" id="KW-1185">Reference proteome</keyword>
<dbReference type="Proteomes" id="UP001174136">
    <property type="component" value="Unassembled WGS sequence"/>
</dbReference>
<evidence type="ECO:0000313" key="1">
    <source>
        <dbReference type="EMBL" id="KAK0136610.1"/>
    </source>
</evidence>
<reference evidence="1" key="1">
    <citation type="journal article" date="2023" name="Front. Mar. Sci.">
        <title>A new Merluccius polli reference genome to investigate the effects of global change in West African waters.</title>
        <authorList>
            <person name="Mateo J.L."/>
            <person name="Blanco-Fernandez C."/>
            <person name="Garcia-Vazquez E."/>
            <person name="Machado-Schiaffino G."/>
        </authorList>
    </citation>
    <scope>NUCLEOTIDE SEQUENCE</scope>
    <source>
        <strain evidence="1">C29</strain>
        <tissue evidence="1">Fin</tissue>
    </source>
</reference>
<dbReference type="AlphaFoldDB" id="A0AA47NTC1"/>
<evidence type="ECO:0000313" key="2">
    <source>
        <dbReference type="EMBL" id="KAK0139652.1"/>
    </source>
</evidence>
<evidence type="ECO:0000313" key="3">
    <source>
        <dbReference type="Proteomes" id="UP001174136"/>
    </source>
</evidence>
<name>A0AA47NTC1_MERPO</name>
<sequence>MSLAEKYSQLQLSSQALQDEVRWLSERLNSASPSQVSVTQNVMPTTVNRLPEVTIRRDFKICGQIGEKGQKDKLSYTNLMHQIDRGLMRGHSEAEVIGGRHQVNQSRFESS</sequence>